<proteinExistence type="predicted"/>
<dbReference type="EMBL" id="FOKC01000016">
    <property type="protein sequence ID" value="SFB47541.1"/>
    <property type="molecule type" value="Genomic_DNA"/>
</dbReference>
<dbReference type="InterPro" id="IPR002937">
    <property type="entry name" value="Amino_oxidase"/>
</dbReference>
<dbReference type="EMBL" id="PJBV01000033">
    <property type="protein sequence ID" value="PKH38515.1"/>
    <property type="molecule type" value="Genomic_DNA"/>
</dbReference>
<feature type="region of interest" description="Disordered" evidence="1">
    <location>
        <begin position="1"/>
        <end position="29"/>
    </location>
</feature>
<dbReference type="GO" id="GO:0016491">
    <property type="term" value="F:oxidoreductase activity"/>
    <property type="evidence" value="ECO:0007669"/>
    <property type="project" value="InterPro"/>
</dbReference>
<dbReference type="SUPFAM" id="SSF51905">
    <property type="entry name" value="FAD/NAD(P)-binding domain"/>
    <property type="match status" value="1"/>
</dbReference>
<organism evidence="4 5">
    <name type="scientific">Nocardioides alpinus</name>
    <dbReference type="NCBI Taxonomy" id="748909"/>
    <lineage>
        <taxon>Bacteria</taxon>
        <taxon>Bacillati</taxon>
        <taxon>Actinomycetota</taxon>
        <taxon>Actinomycetes</taxon>
        <taxon>Propionibacteriales</taxon>
        <taxon>Nocardioidaceae</taxon>
        <taxon>Nocardioides</taxon>
    </lineage>
</organism>
<dbReference type="STRING" id="748909.SAMN05192575_1162"/>
<dbReference type="PANTHER" id="PTHR10742">
    <property type="entry name" value="FLAVIN MONOAMINE OXIDASE"/>
    <property type="match status" value="1"/>
</dbReference>
<evidence type="ECO:0000313" key="3">
    <source>
        <dbReference type="EMBL" id="PKH38515.1"/>
    </source>
</evidence>
<protein>
    <submittedName>
        <fullName evidence="3">FAD-dependent oxidoreductase</fullName>
    </submittedName>
    <submittedName>
        <fullName evidence="4">Monoamine oxidase</fullName>
    </submittedName>
</protein>
<dbReference type="RefSeq" id="WP_091201845.1">
    <property type="nucleotide sequence ID" value="NZ_FOKC01000016.1"/>
</dbReference>
<dbReference type="Proteomes" id="UP000233565">
    <property type="component" value="Unassembled WGS sequence"/>
</dbReference>
<reference evidence="4" key="1">
    <citation type="submission" date="2016-10" db="EMBL/GenBank/DDBJ databases">
        <authorList>
            <person name="de Groot N.N."/>
        </authorList>
    </citation>
    <scope>NUCLEOTIDE SEQUENCE [LARGE SCALE GENOMIC DNA]</scope>
    <source>
        <strain evidence="4">CGMCC 1.10697</strain>
    </source>
</reference>
<feature type="domain" description="Amine oxidase" evidence="2">
    <location>
        <begin position="44"/>
        <end position="436"/>
    </location>
</feature>
<dbReference type="Gene3D" id="3.50.50.60">
    <property type="entry name" value="FAD/NAD(P)-binding domain"/>
    <property type="match status" value="1"/>
</dbReference>
<evidence type="ECO:0000313" key="5">
    <source>
        <dbReference type="Proteomes" id="UP000199113"/>
    </source>
</evidence>
<evidence type="ECO:0000256" key="1">
    <source>
        <dbReference type="SAM" id="MobiDB-lite"/>
    </source>
</evidence>
<evidence type="ECO:0000259" key="2">
    <source>
        <dbReference type="Pfam" id="PF01593"/>
    </source>
</evidence>
<evidence type="ECO:0000313" key="6">
    <source>
        <dbReference type="Proteomes" id="UP000233565"/>
    </source>
</evidence>
<sequence>MTLPNADRARHSLSDSRLPDPAGARRGEVTRAATPTVAVLGAGLAGLAAATRLVREGYDVTVFEARERVGGRVWSDSIDGPDGSLAIERGAEFVLYGYEEMRGLLDEYGLQLVETGMSYYVREVGDVGGVTTDNIVAAGRRAIQLVGDDPDVQTSAEEVLQQVGDDELVDALRARIEISAAAEAREVNASALRHIASIEPRPSWRVAGGNQSLPNAMADAIKDRVRLGQKVLQLEQDPTGVAVTTDTDTNRFDAVIVALPLATLRGTRSPVLDMPDWKRQALDHLVQGHAAKLHMPLSLSPGTSAVMSVGDRFWTWTARSEDGSVGAVLNCFMGSAPALAAYGQDALSVGWAAAVRALRSDLDFAPGSDAVLTTWSDDPLARGAYSAMGADASSADMESIRRPVGRVFFAGEYADPDFTGLMEGAIRSGHHAASDVAVALSAHTNRSL</sequence>
<accession>A0A1I1BBD5</accession>
<feature type="compositionally biased region" description="Basic and acidic residues" evidence="1">
    <location>
        <begin position="7"/>
        <end position="29"/>
    </location>
</feature>
<dbReference type="Pfam" id="PF01593">
    <property type="entry name" value="Amino_oxidase"/>
    <property type="match status" value="1"/>
</dbReference>
<name>A0A1I1BBD5_9ACTN</name>
<dbReference type="InterPro" id="IPR050281">
    <property type="entry name" value="Flavin_monoamine_oxidase"/>
</dbReference>
<dbReference type="OrthoDB" id="337830at2"/>
<dbReference type="PANTHER" id="PTHR10742:SF410">
    <property type="entry name" value="LYSINE-SPECIFIC HISTONE DEMETHYLASE 2"/>
    <property type="match status" value="1"/>
</dbReference>
<dbReference type="PRINTS" id="PR00419">
    <property type="entry name" value="ADXRDTASE"/>
</dbReference>
<keyword evidence="6" id="KW-1185">Reference proteome</keyword>
<evidence type="ECO:0000313" key="4">
    <source>
        <dbReference type="EMBL" id="SFB47541.1"/>
    </source>
</evidence>
<dbReference type="InterPro" id="IPR036188">
    <property type="entry name" value="FAD/NAD-bd_sf"/>
</dbReference>
<dbReference type="AlphaFoldDB" id="A0A1I1BBD5"/>
<gene>
    <name evidence="3" type="ORF">CXG46_15870</name>
    <name evidence="4" type="ORF">SAMN05192575_1162</name>
</gene>
<reference evidence="3 6" key="2">
    <citation type="submission" date="2017-12" db="EMBL/GenBank/DDBJ databases">
        <title>Pharmacopeia of the Arctic Ocean.</title>
        <authorList>
            <person name="Collins E."/>
            <person name="Ducluzeau A.-L."/>
        </authorList>
    </citation>
    <scope>NUCLEOTIDE SEQUENCE [LARGE SCALE GENOMIC DNA]</scope>
    <source>
        <strain evidence="3 6">DSM 23325</strain>
    </source>
</reference>
<dbReference type="Proteomes" id="UP000199113">
    <property type="component" value="Unassembled WGS sequence"/>
</dbReference>